<dbReference type="InterPro" id="IPR035213">
    <property type="entry name" value="DUF5321"/>
</dbReference>
<dbReference type="Pfam" id="PF17254">
    <property type="entry name" value="DUF5321"/>
    <property type="match status" value="1"/>
</dbReference>
<evidence type="ECO:0000313" key="3">
    <source>
        <dbReference type="Proteomes" id="UP000799436"/>
    </source>
</evidence>
<feature type="compositionally biased region" description="Basic and acidic residues" evidence="1">
    <location>
        <begin position="132"/>
        <end position="145"/>
    </location>
</feature>
<proteinExistence type="predicted"/>
<accession>A0A6G1LAM2</accession>
<feature type="non-terminal residue" evidence="2">
    <location>
        <position position="164"/>
    </location>
</feature>
<protein>
    <submittedName>
        <fullName evidence="2">Uncharacterized protein</fullName>
    </submittedName>
</protein>
<dbReference type="EMBL" id="ML995829">
    <property type="protein sequence ID" value="KAF2769983.1"/>
    <property type="molecule type" value="Genomic_DNA"/>
</dbReference>
<name>A0A6G1LAM2_9PEZI</name>
<reference evidence="2" key="1">
    <citation type="journal article" date="2020" name="Stud. Mycol.">
        <title>101 Dothideomycetes genomes: a test case for predicting lifestyles and emergence of pathogens.</title>
        <authorList>
            <person name="Haridas S."/>
            <person name="Albert R."/>
            <person name="Binder M."/>
            <person name="Bloem J."/>
            <person name="Labutti K."/>
            <person name="Salamov A."/>
            <person name="Andreopoulos B."/>
            <person name="Baker S."/>
            <person name="Barry K."/>
            <person name="Bills G."/>
            <person name="Bluhm B."/>
            <person name="Cannon C."/>
            <person name="Castanera R."/>
            <person name="Culley D."/>
            <person name="Daum C."/>
            <person name="Ezra D."/>
            <person name="Gonzalez J."/>
            <person name="Henrissat B."/>
            <person name="Kuo A."/>
            <person name="Liang C."/>
            <person name="Lipzen A."/>
            <person name="Lutzoni F."/>
            <person name="Magnuson J."/>
            <person name="Mondo S."/>
            <person name="Nolan M."/>
            <person name="Ohm R."/>
            <person name="Pangilinan J."/>
            <person name="Park H.-J."/>
            <person name="Ramirez L."/>
            <person name="Alfaro M."/>
            <person name="Sun H."/>
            <person name="Tritt A."/>
            <person name="Yoshinaga Y."/>
            <person name="Zwiers L.-H."/>
            <person name="Turgeon B."/>
            <person name="Goodwin S."/>
            <person name="Spatafora J."/>
            <person name="Crous P."/>
            <person name="Grigoriev I."/>
        </authorList>
    </citation>
    <scope>NUCLEOTIDE SEQUENCE</scope>
    <source>
        <strain evidence="2">CBS 116005</strain>
    </source>
</reference>
<feature type="non-terminal residue" evidence="2">
    <location>
        <position position="1"/>
    </location>
</feature>
<dbReference type="OrthoDB" id="2253354at2759"/>
<gene>
    <name evidence="2" type="ORF">EJ03DRAFT_254352</name>
</gene>
<keyword evidence="3" id="KW-1185">Reference proteome</keyword>
<feature type="region of interest" description="Disordered" evidence="1">
    <location>
        <begin position="132"/>
        <end position="164"/>
    </location>
</feature>
<dbReference type="Proteomes" id="UP000799436">
    <property type="component" value="Unassembled WGS sequence"/>
</dbReference>
<organism evidence="2 3">
    <name type="scientific">Teratosphaeria nubilosa</name>
    <dbReference type="NCBI Taxonomy" id="161662"/>
    <lineage>
        <taxon>Eukaryota</taxon>
        <taxon>Fungi</taxon>
        <taxon>Dikarya</taxon>
        <taxon>Ascomycota</taxon>
        <taxon>Pezizomycotina</taxon>
        <taxon>Dothideomycetes</taxon>
        <taxon>Dothideomycetidae</taxon>
        <taxon>Mycosphaerellales</taxon>
        <taxon>Teratosphaeriaceae</taxon>
        <taxon>Teratosphaeria</taxon>
    </lineage>
</organism>
<feature type="compositionally biased region" description="Basic and acidic residues" evidence="1">
    <location>
        <begin position="153"/>
        <end position="164"/>
    </location>
</feature>
<sequence length="164" mass="18813">VPRIAQPSLWQTLIPKPFRAPTDLVEAAERAKRKAERHASRQNFWASPYTPFLFLALLVGSNAIQIISERKEQLNFSRKTEAKIALLKEVIGKVRRGEDVDVKGVLGTGDAKAEAEWEEVVRELQETDPLWERRKREESKRKKEEEEAVNVQQRERQGGEDGVV</sequence>
<evidence type="ECO:0000256" key="1">
    <source>
        <dbReference type="SAM" id="MobiDB-lite"/>
    </source>
</evidence>
<evidence type="ECO:0000313" key="2">
    <source>
        <dbReference type="EMBL" id="KAF2769983.1"/>
    </source>
</evidence>
<dbReference type="AlphaFoldDB" id="A0A6G1LAM2"/>